<gene>
    <name evidence="1" type="ORF">SAMN04488535_1059</name>
</gene>
<sequence>MIWEGASLVDASGTHAEATPDTLTFGDASLRLTSPAHAVAPDGAEFRLRRAGMTVLRYRADCDGRQYALNRVGGKRREILDAHGRVVARTRGRADGSLEVDPVAELDLDVVFMTWALTFVDTPTRRTMR</sequence>
<proteinExistence type="predicted"/>
<reference evidence="2" key="1">
    <citation type="submission" date="2016-10" db="EMBL/GenBank/DDBJ databases">
        <authorList>
            <person name="Varghese N."/>
            <person name="Submissions S."/>
        </authorList>
    </citation>
    <scope>NUCLEOTIDE SEQUENCE [LARGE SCALE GENOMIC DNA]</scope>
    <source>
        <strain evidence="2">DSM 20632</strain>
    </source>
</reference>
<accession>A0A1G9NKK1</accession>
<dbReference type="RefSeq" id="WP_092149694.1">
    <property type="nucleotide sequence ID" value="NZ_LT629700.1"/>
</dbReference>
<dbReference type="Proteomes" id="UP000199350">
    <property type="component" value="Chromosome I"/>
</dbReference>
<dbReference type="EMBL" id="LT629700">
    <property type="protein sequence ID" value="SDL86900.1"/>
    <property type="molecule type" value="Genomic_DNA"/>
</dbReference>
<evidence type="ECO:0000313" key="2">
    <source>
        <dbReference type="Proteomes" id="UP000199350"/>
    </source>
</evidence>
<dbReference type="STRING" id="38302.SAMN04488535_1059"/>
<dbReference type="AlphaFoldDB" id="A0A1G9NKK1"/>
<evidence type="ECO:0000313" key="1">
    <source>
        <dbReference type="EMBL" id="SDL86900.1"/>
    </source>
</evidence>
<dbReference type="OrthoDB" id="4411809at2"/>
<organism evidence="1 2">
    <name type="scientific">Corynebacterium mycetoides</name>
    <dbReference type="NCBI Taxonomy" id="38302"/>
    <lineage>
        <taxon>Bacteria</taxon>
        <taxon>Bacillati</taxon>
        <taxon>Actinomycetota</taxon>
        <taxon>Actinomycetes</taxon>
        <taxon>Mycobacteriales</taxon>
        <taxon>Corynebacteriaceae</taxon>
        <taxon>Corynebacterium</taxon>
    </lineage>
</organism>
<name>A0A1G9NKK1_9CORY</name>
<keyword evidence="2" id="KW-1185">Reference proteome</keyword>
<protein>
    <submittedName>
        <fullName evidence="1">Uncharacterized protein</fullName>
    </submittedName>
</protein>